<name>A0AAF0R2D6_SOLVR</name>
<dbReference type="Proteomes" id="UP001234989">
    <property type="component" value="Chromosome 6"/>
</dbReference>
<proteinExistence type="predicted"/>
<gene>
    <name evidence="2" type="ORF">MTR67_026510</name>
</gene>
<sequence length="101" mass="11657">MRFGKKGKLSPHYVGSYKILRQIGTVVYELELPNELPLVHPVFHVSLFKKCVGDLTSIVPKEVLGVKENIDYEEVPVEILERKVKKLRNKEVSSVKVLWRN</sequence>
<feature type="domain" description="Tf2-1-like SH3-like" evidence="1">
    <location>
        <begin position="3"/>
        <end position="52"/>
    </location>
</feature>
<dbReference type="PANTHER" id="PTHR46148">
    <property type="entry name" value="CHROMO DOMAIN-CONTAINING PROTEIN"/>
    <property type="match status" value="1"/>
</dbReference>
<evidence type="ECO:0000313" key="2">
    <source>
        <dbReference type="EMBL" id="WMV33125.1"/>
    </source>
</evidence>
<dbReference type="PANTHER" id="PTHR46148:SF60">
    <property type="entry name" value="CHROMO DOMAIN-CONTAINING PROTEIN"/>
    <property type="match status" value="1"/>
</dbReference>
<dbReference type="InterPro" id="IPR056924">
    <property type="entry name" value="SH3_Tf2-1"/>
</dbReference>
<dbReference type="EMBL" id="CP133617">
    <property type="protein sequence ID" value="WMV33125.1"/>
    <property type="molecule type" value="Genomic_DNA"/>
</dbReference>
<dbReference type="Pfam" id="PF24626">
    <property type="entry name" value="SH3_Tf2-1"/>
    <property type="match status" value="1"/>
</dbReference>
<evidence type="ECO:0000259" key="1">
    <source>
        <dbReference type="Pfam" id="PF24626"/>
    </source>
</evidence>
<organism evidence="2 3">
    <name type="scientific">Solanum verrucosum</name>
    <dbReference type="NCBI Taxonomy" id="315347"/>
    <lineage>
        <taxon>Eukaryota</taxon>
        <taxon>Viridiplantae</taxon>
        <taxon>Streptophyta</taxon>
        <taxon>Embryophyta</taxon>
        <taxon>Tracheophyta</taxon>
        <taxon>Spermatophyta</taxon>
        <taxon>Magnoliopsida</taxon>
        <taxon>eudicotyledons</taxon>
        <taxon>Gunneridae</taxon>
        <taxon>Pentapetalae</taxon>
        <taxon>asterids</taxon>
        <taxon>lamiids</taxon>
        <taxon>Solanales</taxon>
        <taxon>Solanaceae</taxon>
        <taxon>Solanoideae</taxon>
        <taxon>Solaneae</taxon>
        <taxon>Solanum</taxon>
    </lineage>
</organism>
<accession>A0AAF0R2D6</accession>
<reference evidence="2" key="1">
    <citation type="submission" date="2023-08" db="EMBL/GenBank/DDBJ databases">
        <title>A de novo genome assembly of Solanum verrucosum Schlechtendal, a Mexican diploid species geographically isolated from the other diploid A-genome species in potato relatives.</title>
        <authorList>
            <person name="Hosaka K."/>
        </authorList>
    </citation>
    <scope>NUCLEOTIDE SEQUENCE</scope>
    <source>
        <tissue evidence="2">Young leaves</tissue>
    </source>
</reference>
<keyword evidence="3" id="KW-1185">Reference proteome</keyword>
<evidence type="ECO:0000313" key="3">
    <source>
        <dbReference type="Proteomes" id="UP001234989"/>
    </source>
</evidence>
<dbReference type="AlphaFoldDB" id="A0AAF0R2D6"/>
<protein>
    <recommendedName>
        <fullName evidence="1">Tf2-1-like SH3-like domain-containing protein</fullName>
    </recommendedName>
</protein>